<comment type="caution">
    <text evidence="1">The sequence shown here is derived from an EMBL/GenBank/DDBJ whole genome shotgun (WGS) entry which is preliminary data.</text>
</comment>
<dbReference type="EMBL" id="BGPR01001348">
    <property type="protein sequence ID" value="GBM51753.1"/>
    <property type="molecule type" value="Genomic_DNA"/>
</dbReference>
<keyword evidence="2" id="KW-1185">Reference proteome</keyword>
<organism evidence="1 2">
    <name type="scientific">Araneus ventricosus</name>
    <name type="common">Orbweaver spider</name>
    <name type="synonym">Epeira ventricosa</name>
    <dbReference type="NCBI Taxonomy" id="182803"/>
    <lineage>
        <taxon>Eukaryota</taxon>
        <taxon>Metazoa</taxon>
        <taxon>Ecdysozoa</taxon>
        <taxon>Arthropoda</taxon>
        <taxon>Chelicerata</taxon>
        <taxon>Arachnida</taxon>
        <taxon>Araneae</taxon>
        <taxon>Araneomorphae</taxon>
        <taxon>Entelegynae</taxon>
        <taxon>Araneoidea</taxon>
        <taxon>Araneidae</taxon>
        <taxon>Araneus</taxon>
    </lineage>
</organism>
<dbReference type="AlphaFoldDB" id="A0A4Y2GDS7"/>
<sequence length="101" mass="10921">MTLNASGLSEDVPLRKWGKGYDIAPVTIVKMSKSRQGKGNPIKRQEGHQPAAALDTIKFGELVLNAISIVGNVLNETAVPCKFRSDISKAAFGRGHFARNE</sequence>
<protein>
    <submittedName>
        <fullName evidence="1">Uncharacterized protein</fullName>
    </submittedName>
</protein>
<evidence type="ECO:0000313" key="1">
    <source>
        <dbReference type="EMBL" id="GBM51753.1"/>
    </source>
</evidence>
<name>A0A4Y2GDS7_ARAVE</name>
<reference evidence="1 2" key="1">
    <citation type="journal article" date="2019" name="Sci. Rep.">
        <title>Orb-weaving spider Araneus ventricosus genome elucidates the spidroin gene catalogue.</title>
        <authorList>
            <person name="Kono N."/>
            <person name="Nakamura H."/>
            <person name="Ohtoshi R."/>
            <person name="Moran D.A.P."/>
            <person name="Shinohara A."/>
            <person name="Yoshida Y."/>
            <person name="Fujiwara M."/>
            <person name="Mori M."/>
            <person name="Tomita M."/>
            <person name="Arakawa K."/>
        </authorList>
    </citation>
    <scope>NUCLEOTIDE SEQUENCE [LARGE SCALE GENOMIC DNA]</scope>
</reference>
<proteinExistence type="predicted"/>
<evidence type="ECO:0000313" key="2">
    <source>
        <dbReference type="Proteomes" id="UP000499080"/>
    </source>
</evidence>
<dbReference type="Proteomes" id="UP000499080">
    <property type="component" value="Unassembled WGS sequence"/>
</dbReference>
<accession>A0A4Y2GDS7</accession>
<gene>
    <name evidence="1" type="ORF">AVEN_175318_1</name>
</gene>